<dbReference type="EMBL" id="CAAHFG010000004">
    <property type="protein sequence ID" value="VGO17444.1"/>
    <property type="molecule type" value="Genomic_DNA"/>
</dbReference>
<comment type="similarity">
    <text evidence="1">Belongs to the glycosyl hydrolase 16 family.</text>
</comment>
<accession>A0A6C2UDJ1</accession>
<evidence type="ECO:0000313" key="7">
    <source>
        <dbReference type="Proteomes" id="UP000366872"/>
    </source>
</evidence>
<evidence type="ECO:0000256" key="3">
    <source>
        <dbReference type="ARBA" id="ARBA00022801"/>
    </source>
</evidence>
<protein>
    <submittedName>
        <fullName evidence="6">Beta-porphyranase B</fullName>
    </submittedName>
</protein>
<evidence type="ECO:0000259" key="5">
    <source>
        <dbReference type="PROSITE" id="PS51762"/>
    </source>
</evidence>
<dbReference type="GO" id="GO:0005975">
    <property type="term" value="P:carbohydrate metabolic process"/>
    <property type="evidence" value="ECO:0007669"/>
    <property type="project" value="InterPro"/>
</dbReference>
<name>A0A6C2UDJ1_PONDE</name>
<reference evidence="6 7" key="1">
    <citation type="submission" date="2019-04" db="EMBL/GenBank/DDBJ databases">
        <authorList>
            <person name="Van Vliet M D."/>
        </authorList>
    </citation>
    <scope>NUCLEOTIDE SEQUENCE [LARGE SCALE GENOMIC DNA]</scope>
    <source>
        <strain evidence="6 7">F1</strain>
    </source>
</reference>
<evidence type="ECO:0000256" key="2">
    <source>
        <dbReference type="ARBA" id="ARBA00022729"/>
    </source>
</evidence>
<dbReference type="GO" id="GO:0033916">
    <property type="term" value="F:beta-agarase activity"/>
    <property type="evidence" value="ECO:0007669"/>
    <property type="project" value="InterPro"/>
</dbReference>
<dbReference type="AlphaFoldDB" id="A0A6C2UDJ1"/>
<sequence length="353" mass="40401">MNKSLSSLWKIPILGTFALTAWGEPPPAPEGFRWEVNQDYTDEFDGNALDSEKWHDHHPRWRGRPPARFMPENVSVGGGYLRQTNGMLDEPISERGQEFTIGGAAVVSRKIGAFYGYYECRLKASNISMSSTFWMSNRGHHYEGIGNVSQELDILETVGGSKKNPRFATHMNSNTHVWHNRESRAKGNKAALPGKSYEDFNVYGAWWVDANRVRFYLNNEFVGEVEFDTSLIPHPFEHPMHINMVTETYDWETPPTPEEVNDPSRNTTLIDWIRAYTLVPSDGSLPEWRLAKLRTDFREWKSANGESSTTAKLVRAKFNYVELEKKNGNQIKVLTKLLSKEDRDLIAQVLQSE</sequence>
<organism evidence="6 7">
    <name type="scientific">Pontiella desulfatans</name>
    <dbReference type="NCBI Taxonomy" id="2750659"/>
    <lineage>
        <taxon>Bacteria</taxon>
        <taxon>Pseudomonadati</taxon>
        <taxon>Kiritimatiellota</taxon>
        <taxon>Kiritimatiellia</taxon>
        <taxon>Kiritimatiellales</taxon>
        <taxon>Pontiellaceae</taxon>
        <taxon>Pontiella</taxon>
    </lineage>
</organism>
<dbReference type="RefSeq" id="WP_168442687.1">
    <property type="nucleotide sequence ID" value="NZ_CAAHFG010000004.1"/>
</dbReference>
<evidence type="ECO:0000256" key="4">
    <source>
        <dbReference type="ARBA" id="ARBA00023295"/>
    </source>
</evidence>
<dbReference type="CDD" id="cd02178">
    <property type="entry name" value="GH16_beta_agarase"/>
    <property type="match status" value="1"/>
</dbReference>
<evidence type="ECO:0000313" key="6">
    <source>
        <dbReference type="EMBL" id="VGO17444.1"/>
    </source>
</evidence>
<keyword evidence="2" id="KW-0732">Signal</keyword>
<dbReference type="Gene3D" id="2.60.120.200">
    <property type="match status" value="1"/>
</dbReference>
<dbReference type="Proteomes" id="UP000366872">
    <property type="component" value="Unassembled WGS sequence"/>
</dbReference>
<proteinExistence type="inferred from homology"/>
<gene>
    <name evidence="6" type="ORF">PDESU_06040</name>
</gene>
<keyword evidence="7" id="KW-1185">Reference proteome</keyword>
<feature type="domain" description="GH16" evidence="5">
    <location>
        <begin position="19"/>
        <end position="281"/>
    </location>
</feature>
<keyword evidence="4" id="KW-0326">Glycosidase</keyword>
<dbReference type="Gene3D" id="2.30.30.700">
    <property type="entry name" value="SLA1 homology domain 1"/>
    <property type="match status" value="1"/>
</dbReference>
<dbReference type="InterPro" id="IPR000757">
    <property type="entry name" value="Beta-glucanase-like"/>
</dbReference>
<keyword evidence="3" id="KW-0378">Hydrolase</keyword>
<dbReference type="SUPFAM" id="SSF49899">
    <property type="entry name" value="Concanavalin A-like lectins/glucanases"/>
    <property type="match status" value="1"/>
</dbReference>
<dbReference type="InterPro" id="IPR016287">
    <property type="entry name" value="Beta_agarase"/>
</dbReference>
<dbReference type="PROSITE" id="PS51762">
    <property type="entry name" value="GH16_2"/>
    <property type="match status" value="1"/>
</dbReference>
<dbReference type="InterPro" id="IPR013320">
    <property type="entry name" value="ConA-like_dom_sf"/>
</dbReference>
<evidence type="ECO:0000256" key="1">
    <source>
        <dbReference type="ARBA" id="ARBA00006865"/>
    </source>
</evidence>